<dbReference type="PANTHER" id="PTHR20938:SF0">
    <property type="entry name" value="INTEGRATOR COMPLEX SUBUNIT 4"/>
    <property type="match status" value="1"/>
</dbReference>
<evidence type="ECO:0000313" key="2">
    <source>
        <dbReference type="Proteomes" id="UP000319731"/>
    </source>
</evidence>
<dbReference type="InterPro" id="IPR011989">
    <property type="entry name" value="ARM-like"/>
</dbReference>
<accession>A0A507CK70</accession>
<sequence length="860" mass="96554">MEFGHKDKKRVKVEDAFSNLDLSPYCAIFSAISKDAITNSHDKILYLLNRYIKIKHFDNVDVIATAVIQKLVDPDPETRTVALNLALALVNSPASRSDRLPFDRASLQQLALSFLNDDEGQVRVAALKALYHLHGTDTFCEPTNYDRISKLTRVDDVPDVRMQAMTLLWAMAHKYPAFDLEANAKRRNGSNYPVWTIENDAFMRFCEMAMDSEKEIRSRAMNFIGTFRYVKEAFILQTLNKQSITSFKRNAGQLDQQWALRSGKDVDYMDNNERLVEISACGAFIHGLEDQHPIVRNAAIDAMCELACRASNSTRFAAEAVTFLIDMFNDEDESVRQNAVSSLFKLARERRIIITIKDLDNVKLILQDTKSSVRQSALDMLGNVMVDSIQAFSNLHGMMQHHIQHREDDRVYVYRCLGKLGKSHALFVHVGNVVLTYNAMSVATSFINELPTYIIRHYPYYRDSFPESVPDFAFEGNSKAPSLNPMLDSSISQIQLFSQQVVEMLPSVLPLVTTPTPSLLESASKMLESLNCRIEHLNSLGVKSIMGSAQFSYHILSVYQIIIKAKKTLNLLTPSQPLRDCAFHIMSITYTLHVHFLGVPVQESPALQTLRLFAHALWVYASIASGVIAQNESDVDLKSKVEELVERARGLLHVCQGQETCTFVYSIASIQPDSVLRVSSLRNAILNAAVPHLMHLKLLRHTHATIDGSKLVGKYTLPHIYELAVTFNVYNMMDTGSIRIHVSIDNTRQSFKPSSTDFTITPFESTCTLHIPIKTPSTIIGPYNASIEIVNLFHVNHLLDASILNWGLDPNFGNSQNVIGGSTSNQGQAQNRYGRLCMHSSSVSYSIPNMPVQSNGNYES</sequence>
<dbReference type="OrthoDB" id="18190at2759"/>
<keyword evidence="2" id="KW-1185">Reference proteome</keyword>
<dbReference type="Pfam" id="PF20168">
    <property type="entry name" value="PDS5"/>
    <property type="match status" value="1"/>
</dbReference>
<dbReference type="GeneID" id="42001589"/>
<dbReference type="GO" id="GO:0016180">
    <property type="term" value="P:snRNA processing"/>
    <property type="evidence" value="ECO:0007669"/>
    <property type="project" value="TreeGrafter"/>
</dbReference>
<organism evidence="1 2">
    <name type="scientific">Synchytrium microbalum</name>
    <dbReference type="NCBI Taxonomy" id="1806994"/>
    <lineage>
        <taxon>Eukaryota</taxon>
        <taxon>Fungi</taxon>
        <taxon>Fungi incertae sedis</taxon>
        <taxon>Chytridiomycota</taxon>
        <taxon>Chytridiomycota incertae sedis</taxon>
        <taxon>Chytridiomycetes</taxon>
        <taxon>Synchytriales</taxon>
        <taxon>Synchytriaceae</taxon>
        <taxon>Synchytrium</taxon>
    </lineage>
</organism>
<dbReference type="STRING" id="1806994.A0A507CK70"/>
<protein>
    <submittedName>
        <fullName evidence="1">Uncharacterized protein</fullName>
    </submittedName>
</protein>
<dbReference type="PANTHER" id="PTHR20938">
    <property type="entry name" value="INTEGRATOR COMPLEX SUBUNIT 4"/>
    <property type="match status" value="1"/>
</dbReference>
<dbReference type="AlphaFoldDB" id="A0A507CK70"/>
<gene>
    <name evidence="1" type="ORF">SmJEL517_g00362</name>
</gene>
<evidence type="ECO:0000313" key="1">
    <source>
        <dbReference type="EMBL" id="TPX38203.1"/>
    </source>
</evidence>
<proteinExistence type="predicted"/>
<dbReference type="InterPro" id="IPR016024">
    <property type="entry name" value="ARM-type_fold"/>
</dbReference>
<dbReference type="GO" id="GO:0032039">
    <property type="term" value="C:integrator complex"/>
    <property type="evidence" value="ECO:0007669"/>
    <property type="project" value="TreeGrafter"/>
</dbReference>
<dbReference type="Proteomes" id="UP000319731">
    <property type="component" value="Unassembled WGS sequence"/>
</dbReference>
<dbReference type="SUPFAM" id="SSF48371">
    <property type="entry name" value="ARM repeat"/>
    <property type="match status" value="1"/>
</dbReference>
<comment type="caution">
    <text evidence="1">The sequence shown here is derived from an EMBL/GenBank/DDBJ whole genome shotgun (WGS) entry which is preliminary data.</text>
</comment>
<dbReference type="RefSeq" id="XP_031027918.1">
    <property type="nucleotide sequence ID" value="XM_031166292.1"/>
</dbReference>
<reference evidence="1 2" key="1">
    <citation type="journal article" date="2019" name="Sci. Rep.">
        <title>Comparative genomics of chytrid fungi reveal insights into the obligate biotrophic and pathogenic lifestyle of Synchytrium endobioticum.</title>
        <authorList>
            <person name="van de Vossenberg B.T.L.H."/>
            <person name="Warris S."/>
            <person name="Nguyen H.D.T."/>
            <person name="van Gent-Pelzer M.P.E."/>
            <person name="Joly D.L."/>
            <person name="van de Geest H.C."/>
            <person name="Bonants P.J.M."/>
            <person name="Smith D.S."/>
            <person name="Levesque C.A."/>
            <person name="van der Lee T.A.J."/>
        </authorList>
    </citation>
    <scope>NUCLEOTIDE SEQUENCE [LARGE SCALE GENOMIC DNA]</scope>
    <source>
        <strain evidence="1 2">JEL517</strain>
    </source>
</reference>
<name>A0A507CK70_9FUNG</name>
<dbReference type="EMBL" id="QEAO01000001">
    <property type="protein sequence ID" value="TPX38203.1"/>
    <property type="molecule type" value="Genomic_DNA"/>
</dbReference>
<dbReference type="Gene3D" id="1.25.10.10">
    <property type="entry name" value="Leucine-rich Repeat Variant"/>
    <property type="match status" value="2"/>
</dbReference>